<dbReference type="InterPro" id="IPR050693">
    <property type="entry name" value="Hsp70_NEF-Inhibitors"/>
</dbReference>
<evidence type="ECO:0000256" key="5">
    <source>
        <dbReference type="ARBA" id="ARBA00022729"/>
    </source>
</evidence>
<comment type="subunit">
    <text evidence="2">Interacts with KAR2.</text>
</comment>
<dbReference type="FunCoup" id="A0A1Y1Z598">
    <property type="interactions" value="218"/>
</dbReference>
<evidence type="ECO:0000256" key="7">
    <source>
        <dbReference type="ARBA" id="ARBA00022927"/>
    </source>
</evidence>
<dbReference type="GO" id="GO:0005783">
    <property type="term" value="C:endoplasmic reticulum"/>
    <property type="evidence" value="ECO:0007669"/>
    <property type="project" value="InterPro"/>
</dbReference>
<dbReference type="InterPro" id="IPR016024">
    <property type="entry name" value="ARM-type_fold"/>
</dbReference>
<dbReference type="Pfam" id="PF16782">
    <property type="entry name" value="SIL1"/>
    <property type="match status" value="1"/>
</dbReference>
<dbReference type="Gene3D" id="1.25.10.10">
    <property type="entry name" value="Leucine-rich Repeat Variant"/>
    <property type="match status" value="1"/>
</dbReference>
<evidence type="ECO:0000313" key="11">
    <source>
        <dbReference type="Proteomes" id="UP000193498"/>
    </source>
</evidence>
<dbReference type="EMBL" id="MCFE01000025">
    <property type="protein sequence ID" value="ORY05420.1"/>
    <property type="molecule type" value="Genomic_DNA"/>
</dbReference>
<keyword evidence="5 9" id="KW-0732">Signal</keyword>
<comment type="similarity">
    <text evidence="1">Belongs to the SIL1 family.</text>
</comment>
<evidence type="ECO:0000256" key="9">
    <source>
        <dbReference type="SAM" id="SignalP"/>
    </source>
</evidence>
<evidence type="ECO:0000256" key="4">
    <source>
        <dbReference type="ARBA" id="ARBA00022448"/>
    </source>
</evidence>
<keyword evidence="4" id="KW-0813">Transport</keyword>
<dbReference type="STRING" id="1314790.A0A1Y1Z598"/>
<dbReference type="AlphaFoldDB" id="A0A1Y1Z598"/>
<sequence length="401" mass="45034">MHARQYSLLILLLSVPFISAYVANDSSSDDVICPGDGACYPRIFEATTEFQPIKEGQEIPPGLHVRLNVYTGEKEAKLMDNEDTTADHSLTVNPEEEYSIVPVSNDTDPAQQVVEDTVPPKFNSEFRDSSKPNARIPQSDHQRFEANLKVVSNPTEYEEVELLEALDSMEDLVHEIDFGKLLAKNDGLGQVADFMDTKWSDAIRLKAATIIGSAVQNNPPVQQSALQLDLVGRMLTRISSEQQPKVLSRYMYALSSMVRGNTQAIKVVNEKGGLTQLAGLYVKHQNEDFRKKCAIFVADFLNPDMEEVEELTEQVEVPSNMLASEGTEDWCQHLQKTLLDSSITQDTKEKTIRGLSMVRSQAPVPCAITPELQPWIKSELIEFESDQDFDEYTRMLRSLEE</sequence>
<dbReference type="SUPFAM" id="SSF48371">
    <property type="entry name" value="ARM repeat"/>
    <property type="match status" value="1"/>
</dbReference>
<keyword evidence="11" id="KW-1185">Reference proteome</keyword>
<dbReference type="GO" id="GO:0015031">
    <property type="term" value="P:protein transport"/>
    <property type="evidence" value="ECO:0007669"/>
    <property type="project" value="UniProtKB-KW"/>
</dbReference>
<evidence type="ECO:0000256" key="8">
    <source>
        <dbReference type="ARBA" id="ARBA00023010"/>
    </source>
</evidence>
<feature type="chain" id="PRO_5012508282" description="Nucleotide exchange factor SIL1" evidence="9">
    <location>
        <begin position="21"/>
        <end position="401"/>
    </location>
</feature>
<evidence type="ECO:0000256" key="1">
    <source>
        <dbReference type="ARBA" id="ARBA00010588"/>
    </source>
</evidence>
<organism evidence="10 11">
    <name type="scientific">Basidiobolus meristosporus CBS 931.73</name>
    <dbReference type="NCBI Taxonomy" id="1314790"/>
    <lineage>
        <taxon>Eukaryota</taxon>
        <taxon>Fungi</taxon>
        <taxon>Fungi incertae sedis</taxon>
        <taxon>Zoopagomycota</taxon>
        <taxon>Entomophthoromycotina</taxon>
        <taxon>Basidiobolomycetes</taxon>
        <taxon>Basidiobolales</taxon>
        <taxon>Basidiobolaceae</taxon>
        <taxon>Basidiobolus</taxon>
    </lineage>
</organism>
<keyword evidence="8" id="KW-0811">Translocation</keyword>
<evidence type="ECO:0000256" key="2">
    <source>
        <dbReference type="ARBA" id="ARBA00011799"/>
    </source>
</evidence>
<name>A0A1Y1Z598_9FUNG</name>
<evidence type="ECO:0000256" key="6">
    <source>
        <dbReference type="ARBA" id="ARBA00022824"/>
    </source>
</evidence>
<evidence type="ECO:0000313" key="10">
    <source>
        <dbReference type="EMBL" id="ORY05420.1"/>
    </source>
</evidence>
<proteinExistence type="inferred from homology"/>
<gene>
    <name evidence="10" type="ORF">K493DRAFT_296471</name>
</gene>
<dbReference type="OrthoDB" id="448649at2759"/>
<protein>
    <recommendedName>
        <fullName evidence="3">Nucleotide exchange factor SIL1</fullName>
    </recommendedName>
</protein>
<dbReference type="PANTHER" id="PTHR19316">
    <property type="entry name" value="PROTEIN FOLDING REGULATOR"/>
    <property type="match status" value="1"/>
</dbReference>
<dbReference type="Proteomes" id="UP000193498">
    <property type="component" value="Unassembled WGS sequence"/>
</dbReference>
<dbReference type="PANTHER" id="PTHR19316:SF18">
    <property type="entry name" value="HSP70-BINDING PROTEIN 1"/>
    <property type="match status" value="1"/>
</dbReference>
<evidence type="ECO:0000256" key="3">
    <source>
        <dbReference type="ARBA" id="ARBA00015352"/>
    </source>
</evidence>
<dbReference type="InterPro" id="IPR011989">
    <property type="entry name" value="ARM-like"/>
</dbReference>
<comment type="caution">
    <text evidence="10">The sequence shown here is derived from an EMBL/GenBank/DDBJ whole genome shotgun (WGS) entry which is preliminary data.</text>
</comment>
<keyword evidence="6" id="KW-0256">Endoplasmic reticulum</keyword>
<keyword evidence="7" id="KW-0653">Protein transport</keyword>
<reference evidence="10 11" key="1">
    <citation type="submission" date="2016-07" db="EMBL/GenBank/DDBJ databases">
        <title>Pervasive Adenine N6-methylation of Active Genes in Fungi.</title>
        <authorList>
            <consortium name="DOE Joint Genome Institute"/>
            <person name="Mondo S.J."/>
            <person name="Dannebaum R.O."/>
            <person name="Kuo R.C."/>
            <person name="Labutti K."/>
            <person name="Haridas S."/>
            <person name="Kuo A."/>
            <person name="Salamov A."/>
            <person name="Ahrendt S.R."/>
            <person name="Lipzen A."/>
            <person name="Sullivan W."/>
            <person name="Andreopoulos W.B."/>
            <person name="Clum A."/>
            <person name="Lindquist E."/>
            <person name="Daum C."/>
            <person name="Ramamoorthy G.K."/>
            <person name="Gryganskyi A."/>
            <person name="Culley D."/>
            <person name="Magnuson J.K."/>
            <person name="James T.Y."/>
            <person name="O'Malley M.A."/>
            <person name="Stajich J.E."/>
            <person name="Spatafora J.W."/>
            <person name="Visel A."/>
            <person name="Grigoriev I.V."/>
        </authorList>
    </citation>
    <scope>NUCLEOTIDE SEQUENCE [LARGE SCALE GENOMIC DNA]</scope>
    <source>
        <strain evidence="10 11">CBS 931.73</strain>
    </source>
</reference>
<accession>A0A1Y1Z598</accession>
<dbReference type="InParanoid" id="A0A1Y1Z598"/>
<feature type="signal peptide" evidence="9">
    <location>
        <begin position="1"/>
        <end position="20"/>
    </location>
</feature>
<dbReference type="InterPro" id="IPR031884">
    <property type="entry name" value="Sil1_fungi"/>
</dbReference>
<dbReference type="GO" id="GO:0000774">
    <property type="term" value="F:adenyl-nucleotide exchange factor activity"/>
    <property type="evidence" value="ECO:0007669"/>
    <property type="project" value="InterPro"/>
</dbReference>